<reference evidence="1 2" key="1">
    <citation type="journal article" date="2022" name="New Phytol.">
        <title>Ecological generalism drives hyperdiversity of secondary metabolite gene clusters in xylarialean endophytes.</title>
        <authorList>
            <person name="Franco M.E.E."/>
            <person name="Wisecaver J.H."/>
            <person name="Arnold A.E."/>
            <person name="Ju Y.M."/>
            <person name="Slot J.C."/>
            <person name="Ahrendt S."/>
            <person name="Moore L.P."/>
            <person name="Eastman K.E."/>
            <person name="Scott K."/>
            <person name="Konkel Z."/>
            <person name="Mondo S.J."/>
            <person name="Kuo A."/>
            <person name="Hayes R.D."/>
            <person name="Haridas S."/>
            <person name="Andreopoulos B."/>
            <person name="Riley R."/>
            <person name="LaButti K."/>
            <person name="Pangilinan J."/>
            <person name="Lipzen A."/>
            <person name="Amirebrahimi M."/>
            <person name="Yan J."/>
            <person name="Adam C."/>
            <person name="Keymanesh K."/>
            <person name="Ng V."/>
            <person name="Louie K."/>
            <person name="Northen T."/>
            <person name="Drula E."/>
            <person name="Henrissat B."/>
            <person name="Hsieh H.M."/>
            <person name="Youens-Clark K."/>
            <person name="Lutzoni F."/>
            <person name="Miadlikowska J."/>
            <person name="Eastwood D.C."/>
            <person name="Hamelin R.C."/>
            <person name="Grigoriev I.V."/>
            <person name="U'Ren J.M."/>
        </authorList>
    </citation>
    <scope>NUCLEOTIDE SEQUENCE [LARGE SCALE GENOMIC DNA]</scope>
    <source>
        <strain evidence="1 2">CBS 119005</strain>
    </source>
</reference>
<proteinExistence type="predicted"/>
<comment type="caution">
    <text evidence="1">The sequence shown here is derived from an EMBL/GenBank/DDBJ whole genome shotgun (WGS) entry which is preliminary data.</text>
</comment>
<protein>
    <submittedName>
        <fullName evidence="1">Uncharacterized protein</fullName>
    </submittedName>
</protein>
<accession>A0ACB9YYN6</accession>
<sequence>MVYCGKPSKGCQMCRTRRIKCDETKPTCNQCAKSRRQCPGYKDEFDLVFRNETQATERRARKASKKALLAQKTTTEKSDSSSPELEVSPTFSDGIMSPLELAVVPWLNVPMEHQASCHFVSNFILIPREGDRGFMDFIIPLLRQNSHGHLQDAFNACSIAFLNNRGGMGNRFSDKALREYTKALNGTNAALRSTDSQLSDSTLAAVLLLGLFESITAKQIGMLNWGSHTEGAIQLVKARGKKQLKTKIGIQLFIAVRTQMIIHSLTSGTTPIMGAEWWIDDAVRDGTAAKCHRLMIRTGELRAEVTRMMNGMARTPANIEVMLDMIRKVQAADREVVSWMRNVPDDWRFVTVAWEEDHVPGGDYARAEVFPGRIDMYRDFYIASVWNTSRTARLILASLVVRCAAWVCSPVDYRTTPEYATAARTCVDTITDVIASVPYHLGWHLGKKHILEQQHKKAHLANGGAGAAFFACGDESHVKSLAGYFLTWPLICLISQDYTTDAQRAWIRGRLAYIGDELGVKYAHILRQLRIRMPSMLIHRDGLMAKPYGAAHDYLRVVTNARRMQQEQAILLQARQAQAQAQAFAPPVPPALAAGYAQVLSPTTTTTTTTDVNDIDDIDDVGIGSFDPLQHAEALQKERFEHRRAELLARAAGGRDAGEGQRWVAQRWLTV</sequence>
<dbReference type="Proteomes" id="UP001497700">
    <property type="component" value="Unassembled WGS sequence"/>
</dbReference>
<name>A0ACB9YYN6_9PEZI</name>
<organism evidence="1 2">
    <name type="scientific">Hypoxylon rubiginosum</name>
    <dbReference type="NCBI Taxonomy" id="110542"/>
    <lineage>
        <taxon>Eukaryota</taxon>
        <taxon>Fungi</taxon>
        <taxon>Dikarya</taxon>
        <taxon>Ascomycota</taxon>
        <taxon>Pezizomycotina</taxon>
        <taxon>Sordariomycetes</taxon>
        <taxon>Xylariomycetidae</taxon>
        <taxon>Xylariales</taxon>
        <taxon>Hypoxylaceae</taxon>
        <taxon>Hypoxylon</taxon>
    </lineage>
</organism>
<keyword evidence="2" id="KW-1185">Reference proteome</keyword>
<dbReference type="EMBL" id="MU393485">
    <property type="protein sequence ID" value="KAI4864535.1"/>
    <property type="molecule type" value="Genomic_DNA"/>
</dbReference>
<gene>
    <name evidence="1" type="ORF">F4820DRAFT_333252</name>
</gene>
<evidence type="ECO:0000313" key="2">
    <source>
        <dbReference type="Proteomes" id="UP001497700"/>
    </source>
</evidence>
<evidence type="ECO:0000313" key="1">
    <source>
        <dbReference type="EMBL" id="KAI4864535.1"/>
    </source>
</evidence>